<keyword evidence="3 6" id="KW-0378">Hydrolase</keyword>
<dbReference type="InterPro" id="IPR003785">
    <property type="entry name" value="Creatininase/forma_Hydrolase"/>
</dbReference>
<comment type="similarity">
    <text evidence="5">Belongs to the creatininase superfamily.</text>
</comment>
<keyword evidence="7" id="KW-1185">Reference proteome</keyword>
<dbReference type="GO" id="GO:0047789">
    <property type="term" value="F:creatininase activity"/>
    <property type="evidence" value="ECO:0007669"/>
    <property type="project" value="UniProtKB-EC"/>
</dbReference>
<reference evidence="6 7" key="1">
    <citation type="submission" date="2023-07" db="EMBL/GenBank/DDBJ databases">
        <title>Genomic Encyclopedia of Type Strains, Phase IV (KMG-IV): sequencing the most valuable type-strain genomes for metagenomic binning, comparative biology and taxonomic classification.</title>
        <authorList>
            <person name="Goeker M."/>
        </authorList>
    </citation>
    <scope>NUCLEOTIDE SEQUENCE [LARGE SCALE GENOMIC DNA]</scope>
    <source>
        <strain evidence="6 7">DSM 5896</strain>
    </source>
</reference>
<dbReference type="InterPro" id="IPR024087">
    <property type="entry name" value="Creatininase-like_sf"/>
</dbReference>
<dbReference type="PANTHER" id="PTHR35005:SF1">
    <property type="entry name" value="2-AMINO-5-FORMYLAMINO-6-RIBOSYLAMINOPYRIMIDIN-4(3H)-ONE 5'-MONOPHOSPHATE DEFORMYLASE"/>
    <property type="match status" value="1"/>
</dbReference>
<dbReference type="Pfam" id="PF02633">
    <property type="entry name" value="Creatininase"/>
    <property type="match status" value="1"/>
</dbReference>
<sequence>MTEPVFPRTLLWQDLTSDEIAACRDSGAMVVVPVGAIEQHAAHLPVETDARLSTFVTRLAARRVTALPVLVAPTLPFGFSPHHLSHAGTISLRLETYLAVLGDIAVSMVDSGFRRIVFVNGHGGNNAPLRAKVGQLVTDGYPVATVEYWVPGESQWIPKLLGALRRGGHACEQETALMLALADDAAEAERIRAAARGMPPRTIQPWIAPGYPDDPVTEAGAAWPPIFQADDGGYYGDPAVATVETGQVLLEIIVERLAKFFTDFAAAPMRLGVSRDPARPSIAQPLVGNRT</sequence>
<organism evidence="6 7">
    <name type="scientific">Labrys monachus</name>
    <dbReference type="NCBI Taxonomy" id="217067"/>
    <lineage>
        <taxon>Bacteria</taxon>
        <taxon>Pseudomonadati</taxon>
        <taxon>Pseudomonadota</taxon>
        <taxon>Alphaproteobacteria</taxon>
        <taxon>Hyphomicrobiales</taxon>
        <taxon>Xanthobacteraceae</taxon>
        <taxon>Labrys</taxon>
    </lineage>
</organism>
<comment type="cofactor">
    <cofactor evidence="1">
        <name>Zn(2+)</name>
        <dbReference type="ChEBI" id="CHEBI:29105"/>
    </cofactor>
</comment>
<dbReference type="EMBL" id="JAUSVK010000001">
    <property type="protein sequence ID" value="MDQ0390476.1"/>
    <property type="molecule type" value="Genomic_DNA"/>
</dbReference>
<dbReference type="SUPFAM" id="SSF102215">
    <property type="entry name" value="Creatininase"/>
    <property type="match status" value="1"/>
</dbReference>
<dbReference type="RefSeq" id="WP_307421654.1">
    <property type="nucleotide sequence ID" value="NZ_JAUSVK010000001.1"/>
</dbReference>
<proteinExistence type="inferred from homology"/>
<accession>A0ABU0F787</accession>
<keyword evidence="2" id="KW-0479">Metal-binding</keyword>
<evidence type="ECO:0000256" key="3">
    <source>
        <dbReference type="ARBA" id="ARBA00022801"/>
    </source>
</evidence>
<name>A0ABU0F787_9HYPH</name>
<evidence type="ECO:0000256" key="5">
    <source>
        <dbReference type="ARBA" id="ARBA00024029"/>
    </source>
</evidence>
<evidence type="ECO:0000313" key="7">
    <source>
        <dbReference type="Proteomes" id="UP001237448"/>
    </source>
</evidence>
<keyword evidence="4" id="KW-0862">Zinc</keyword>
<dbReference type="Gene3D" id="3.40.50.10310">
    <property type="entry name" value="Creatininase"/>
    <property type="match status" value="1"/>
</dbReference>
<gene>
    <name evidence="6" type="ORF">J3R73_000268</name>
</gene>
<evidence type="ECO:0000313" key="6">
    <source>
        <dbReference type="EMBL" id="MDQ0390476.1"/>
    </source>
</evidence>
<comment type="caution">
    <text evidence="6">The sequence shown here is derived from an EMBL/GenBank/DDBJ whole genome shotgun (WGS) entry which is preliminary data.</text>
</comment>
<dbReference type="EC" id="3.5.2.10" evidence="6"/>
<protein>
    <submittedName>
        <fullName evidence="6">Creatinine amidohydrolase</fullName>
        <ecNumber evidence="6">3.5.2.10</ecNumber>
    </submittedName>
</protein>
<evidence type="ECO:0000256" key="4">
    <source>
        <dbReference type="ARBA" id="ARBA00022833"/>
    </source>
</evidence>
<dbReference type="PANTHER" id="PTHR35005">
    <property type="entry name" value="3-DEHYDRO-SCYLLO-INOSOSE HYDROLASE"/>
    <property type="match status" value="1"/>
</dbReference>
<evidence type="ECO:0000256" key="2">
    <source>
        <dbReference type="ARBA" id="ARBA00022723"/>
    </source>
</evidence>
<evidence type="ECO:0000256" key="1">
    <source>
        <dbReference type="ARBA" id="ARBA00001947"/>
    </source>
</evidence>
<dbReference type="Proteomes" id="UP001237448">
    <property type="component" value="Unassembled WGS sequence"/>
</dbReference>